<organism evidence="4 5">
    <name type="scientific">Grimontia marina</name>
    <dbReference type="NCBI Taxonomy" id="646534"/>
    <lineage>
        <taxon>Bacteria</taxon>
        <taxon>Pseudomonadati</taxon>
        <taxon>Pseudomonadota</taxon>
        <taxon>Gammaproteobacteria</taxon>
        <taxon>Vibrionales</taxon>
        <taxon>Vibrionaceae</taxon>
        <taxon>Grimontia</taxon>
    </lineage>
</organism>
<keyword evidence="5" id="KW-1185">Reference proteome</keyword>
<dbReference type="GO" id="GO:0005829">
    <property type="term" value="C:cytosol"/>
    <property type="evidence" value="ECO:0007669"/>
    <property type="project" value="TreeGrafter"/>
</dbReference>
<feature type="domain" description="NADPH-dependent FMN reductase-like" evidence="3">
    <location>
        <begin position="1"/>
        <end position="142"/>
    </location>
</feature>
<accession>A0A128F405</accession>
<dbReference type="SUPFAM" id="SSF52218">
    <property type="entry name" value="Flavoproteins"/>
    <property type="match status" value="1"/>
</dbReference>
<keyword evidence="2" id="KW-0285">Flavoprotein</keyword>
<evidence type="ECO:0000256" key="1">
    <source>
        <dbReference type="ARBA" id="ARBA00001917"/>
    </source>
</evidence>
<dbReference type="PANTHER" id="PTHR30543:SF21">
    <property type="entry name" value="NAD(P)H-DEPENDENT FMN REDUCTASE LOT6"/>
    <property type="match status" value="1"/>
</dbReference>
<gene>
    <name evidence="4" type="ORF">GMA8713_01739</name>
</gene>
<dbReference type="Gene3D" id="3.40.50.360">
    <property type="match status" value="1"/>
</dbReference>
<name>A0A128F405_9GAMM</name>
<dbReference type="RefSeq" id="WP_062708015.1">
    <property type="nucleotide sequence ID" value="NZ_CAWRCI010000012.1"/>
</dbReference>
<keyword evidence="2" id="KW-0288">FMN</keyword>
<evidence type="ECO:0000313" key="4">
    <source>
        <dbReference type="EMBL" id="CZF81170.1"/>
    </source>
</evidence>
<dbReference type="InterPro" id="IPR050712">
    <property type="entry name" value="NAD(P)H-dep_reductase"/>
</dbReference>
<proteinExistence type="predicted"/>
<sequence>MKILAFAATNSRKSINKQLVQYAAGKIKNADVDYVEINDFDLPIYNSDLEEDYGIPRCAYAFQKRIENADAILVSFAEHNGNFTVAFKNLFDWLSRIDRNVYQGKSIILLATSPGPGGAKTVLKLAKEGAPHFGGNVVGTFSLPSFYDNFDQENKAIRDTSLTAELDEILRQFEGAVSPV</sequence>
<dbReference type="GO" id="GO:0016491">
    <property type="term" value="F:oxidoreductase activity"/>
    <property type="evidence" value="ECO:0007669"/>
    <property type="project" value="InterPro"/>
</dbReference>
<dbReference type="OrthoDB" id="5767802at2"/>
<dbReference type="Proteomes" id="UP000073601">
    <property type="component" value="Unassembled WGS sequence"/>
</dbReference>
<dbReference type="Pfam" id="PF03358">
    <property type="entry name" value="FMN_red"/>
    <property type="match status" value="1"/>
</dbReference>
<evidence type="ECO:0000256" key="2">
    <source>
        <dbReference type="ARBA" id="ARBA00022643"/>
    </source>
</evidence>
<dbReference type="GO" id="GO:0010181">
    <property type="term" value="F:FMN binding"/>
    <property type="evidence" value="ECO:0007669"/>
    <property type="project" value="TreeGrafter"/>
</dbReference>
<protein>
    <submittedName>
        <fullName evidence="4">NADPH-dependent FMN reductase</fullName>
    </submittedName>
</protein>
<dbReference type="InterPro" id="IPR029039">
    <property type="entry name" value="Flavoprotein-like_sf"/>
</dbReference>
<reference evidence="5" key="1">
    <citation type="submission" date="2016-02" db="EMBL/GenBank/DDBJ databases">
        <authorList>
            <person name="Rodrigo-Torres Lidia"/>
            <person name="Arahal R.David."/>
        </authorList>
    </citation>
    <scope>NUCLEOTIDE SEQUENCE [LARGE SCALE GENOMIC DNA]</scope>
    <source>
        <strain evidence="5">CECT 8713</strain>
    </source>
</reference>
<dbReference type="EMBL" id="FIZY01000012">
    <property type="protein sequence ID" value="CZF81170.1"/>
    <property type="molecule type" value="Genomic_DNA"/>
</dbReference>
<dbReference type="PANTHER" id="PTHR30543">
    <property type="entry name" value="CHROMATE REDUCTASE"/>
    <property type="match status" value="1"/>
</dbReference>
<evidence type="ECO:0000259" key="3">
    <source>
        <dbReference type="Pfam" id="PF03358"/>
    </source>
</evidence>
<dbReference type="InterPro" id="IPR005025">
    <property type="entry name" value="FMN_Rdtase-like_dom"/>
</dbReference>
<comment type="cofactor">
    <cofactor evidence="1">
        <name>FMN</name>
        <dbReference type="ChEBI" id="CHEBI:58210"/>
    </cofactor>
</comment>
<dbReference type="AlphaFoldDB" id="A0A128F405"/>
<evidence type="ECO:0000313" key="5">
    <source>
        <dbReference type="Proteomes" id="UP000073601"/>
    </source>
</evidence>